<dbReference type="InterPro" id="IPR038765">
    <property type="entry name" value="Papain-like_cys_pep_sf"/>
</dbReference>
<evidence type="ECO:0000259" key="6">
    <source>
        <dbReference type="PROSITE" id="PS50235"/>
    </source>
</evidence>
<keyword evidence="8" id="KW-1185">Reference proteome</keyword>
<dbReference type="PROSITE" id="PS00973">
    <property type="entry name" value="USP_2"/>
    <property type="match status" value="1"/>
</dbReference>
<evidence type="ECO:0000313" key="8">
    <source>
        <dbReference type="Proteomes" id="UP000785679"/>
    </source>
</evidence>
<dbReference type="EMBL" id="RRYP01011368">
    <property type="protein sequence ID" value="TNV77781.1"/>
    <property type="molecule type" value="Genomic_DNA"/>
</dbReference>
<dbReference type="InterPro" id="IPR028889">
    <property type="entry name" value="USP"/>
</dbReference>
<keyword evidence="5" id="KW-0378">Hydrolase</keyword>
<gene>
    <name evidence="7" type="ORF">FGO68_gene14720</name>
</gene>
<dbReference type="GO" id="GO:0006508">
    <property type="term" value="P:proteolysis"/>
    <property type="evidence" value="ECO:0007669"/>
    <property type="project" value="UniProtKB-KW"/>
</dbReference>
<dbReference type="Proteomes" id="UP000785679">
    <property type="component" value="Unassembled WGS sequence"/>
</dbReference>
<dbReference type="PROSITE" id="PS50235">
    <property type="entry name" value="USP_3"/>
    <property type="match status" value="1"/>
</dbReference>
<dbReference type="PANTHER" id="PTHR24006:SF733">
    <property type="entry name" value="RE52890P"/>
    <property type="match status" value="1"/>
</dbReference>
<feature type="domain" description="USP" evidence="6">
    <location>
        <begin position="22"/>
        <end position="348"/>
    </location>
</feature>
<comment type="catalytic activity">
    <reaction evidence="1">
        <text>Thiol-dependent hydrolysis of ester, thioester, amide, peptide and isopeptide bonds formed by the C-terminal Gly of ubiquitin (a 76-residue protein attached to proteins as an intracellular targeting signal).</text>
        <dbReference type="EC" id="3.4.19.12"/>
    </reaction>
</comment>
<dbReference type="PANTHER" id="PTHR24006">
    <property type="entry name" value="UBIQUITIN CARBOXYL-TERMINAL HYDROLASE"/>
    <property type="match status" value="1"/>
</dbReference>
<comment type="caution">
    <text evidence="7">The sequence shown here is derived from an EMBL/GenBank/DDBJ whole genome shotgun (WGS) entry which is preliminary data.</text>
</comment>
<protein>
    <recommendedName>
        <fullName evidence="3">ubiquitinyl hydrolase 1</fullName>
        <ecNumber evidence="3">3.4.19.12</ecNumber>
    </recommendedName>
</protein>
<evidence type="ECO:0000256" key="3">
    <source>
        <dbReference type="ARBA" id="ARBA00012759"/>
    </source>
</evidence>
<evidence type="ECO:0000313" key="7">
    <source>
        <dbReference type="EMBL" id="TNV77781.1"/>
    </source>
</evidence>
<evidence type="ECO:0000256" key="5">
    <source>
        <dbReference type="ARBA" id="ARBA00022801"/>
    </source>
</evidence>
<dbReference type="SUPFAM" id="SSF54001">
    <property type="entry name" value="Cysteine proteinases"/>
    <property type="match status" value="1"/>
</dbReference>
<accession>A0A8J8T168</accession>
<proteinExistence type="inferred from homology"/>
<reference evidence="7" key="1">
    <citation type="submission" date="2019-06" db="EMBL/GenBank/DDBJ databases">
        <authorList>
            <person name="Zheng W."/>
        </authorList>
    </citation>
    <scope>NUCLEOTIDE SEQUENCE</scope>
    <source>
        <strain evidence="7">QDHG01</strain>
    </source>
</reference>
<dbReference type="Pfam" id="PF00443">
    <property type="entry name" value="UCH"/>
    <property type="match status" value="1"/>
</dbReference>
<dbReference type="GO" id="GO:0004843">
    <property type="term" value="F:cysteine-type deubiquitinase activity"/>
    <property type="evidence" value="ECO:0007669"/>
    <property type="project" value="UniProtKB-EC"/>
</dbReference>
<dbReference type="AlphaFoldDB" id="A0A8J8T168"/>
<dbReference type="InterPro" id="IPR050164">
    <property type="entry name" value="Peptidase_C19"/>
</dbReference>
<dbReference type="Gene3D" id="3.90.70.10">
    <property type="entry name" value="Cysteine proteinases"/>
    <property type="match status" value="1"/>
</dbReference>
<dbReference type="GO" id="GO:0005634">
    <property type="term" value="C:nucleus"/>
    <property type="evidence" value="ECO:0007669"/>
    <property type="project" value="TreeGrafter"/>
</dbReference>
<evidence type="ECO:0000256" key="1">
    <source>
        <dbReference type="ARBA" id="ARBA00000707"/>
    </source>
</evidence>
<dbReference type="OrthoDB" id="292964at2759"/>
<dbReference type="EC" id="3.4.19.12" evidence="3"/>
<dbReference type="InterPro" id="IPR018200">
    <property type="entry name" value="USP_CS"/>
</dbReference>
<organism evidence="7 8">
    <name type="scientific">Halteria grandinella</name>
    <dbReference type="NCBI Taxonomy" id="5974"/>
    <lineage>
        <taxon>Eukaryota</taxon>
        <taxon>Sar</taxon>
        <taxon>Alveolata</taxon>
        <taxon>Ciliophora</taxon>
        <taxon>Intramacronucleata</taxon>
        <taxon>Spirotrichea</taxon>
        <taxon>Stichotrichia</taxon>
        <taxon>Sporadotrichida</taxon>
        <taxon>Halteriidae</taxon>
        <taxon>Halteria</taxon>
    </lineage>
</organism>
<dbReference type="InterPro" id="IPR001394">
    <property type="entry name" value="Peptidase_C19_UCH"/>
</dbReference>
<sequence length="357" mass="41750">MKSIIEKPSKEDSRLPEGERYFGFVNDNNICYANSAIQILYHCKRFRQKVISYQIPKSTQKDAQPLLILELQELFQEMDSQNLKESKKGAVTLNTKKLMKRIKSLNELFNNEDHHDSHEFMMWLLNTINDEMAGPQSQQRMTFVREVFEGKLVSRTRCLECECGGERDETFLALSVDIDKGHSLNQCIKQFAHKEWMLKQDKFFCENCHTKQVATRQMMIKSKPRSLIIHLKRFRIDYRTNHHQKLGTRIPFPQELRIESALDDISGENHILYNLTGIVVHMGQGYAYGHYFALVKSKGRWIKFDDTSVEPVDEKYMRALFGNPQQSSGNQQETTSWPSAYMLLYDAVDERSQNTDQ</sequence>
<keyword evidence="4" id="KW-0645">Protease</keyword>
<comment type="similarity">
    <text evidence="2">Belongs to the peptidase C19 family.</text>
</comment>
<evidence type="ECO:0000256" key="2">
    <source>
        <dbReference type="ARBA" id="ARBA00009085"/>
    </source>
</evidence>
<dbReference type="GO" id="GO:0005829">
    <property type="term" value="C:cytosol"/>
    <property type="evidence" value="ECO:0007669"/>
    <property type="project" value="TreeGrafter"/>
</dbReference>
<name>A0A8J8T168_HALGN</name>
<dbReference type="GO" id="GO:0016579">
    <property type="term" value="P:protein deubiquitination"/>
    <property type="evidence" value="ECO:0007669"/>
    <property type="project" value="InterPro"/>
</dbReference>
<evidence type="ECO:0000256" key="4">
    <source>
        <dbReference type="ARBA" id="ARBA00022670"/>
    </source>
</evidence>